<name>A0A7J6WE42_THATH</name>
<gene>
    <name evidence="2" type="ORF">FRX31_015181</name>
</gene>
<evidence type="ECO:0000313" key="3">
    <source>
        <dbReference type="Proteomes" id="UP000554482"/>
    </source>
</evidence>
<organism evidence="2 3">
    <name type="scientific">Thalictrum thalictroides</name>
    <name type="common">Rue-anemone</name>
    <name type="synonym">Anemone thalictroides</name>
    <dbReference type="NCBI Taxonomy" id="46969"/>
    <lineage>
        <taxon>Eukaryota</taxon>
        <taxon>Viridiplantae</taxon>
        <taxon>Streptophyta</taxon>
        <taxon>Embryophyta</taxon>
        <taxon>Tracheophyta</taxon>
        <taxon>Spermatophyta</taxon>
        <taxon>Magnoliopsida</taxon>
        <taxon>Ranunculales</taxon>
        <taxon>Ranunculaceae</taxon>
        <taxon>Thalictroideae</taxon>
        <taxon>Thalictrum</taxon>
    </lineage>
</organism>
<comment type="caution">
    <text evidence="2">The sequence shown here is derived from an EMBL/GenBank/DDBJ whole genome shotgun (WGS) entry which is preliminary data.</text>
</comment>
<evidence type="ECO:0000313" key="2">
    <source>
        <dbReference type="EMBL" id="KAF5195233.1"/>
    </source>
</evidence>
<dbReference type="EMBL" id="JABWDY010017616">
    <property type="protein sequence ID" value="KAF5195233.1"/>
    <property type="molecule type" value="Genomic_DNA"/>
</dbReference>
<dbReference type="Proteomes" id="UP000554482">
    <property type="component" value="Unassembled WGS sequence"/>
</dbReference>
<evidence type="ECO:0000256" key="1">
    <source>
        <dbReference type="SAM" id="MobiDB-lite"/>
    </source>
</evidence>
<proteinExistence type="predicted"/>
<keyword evidence="3" id="KW-1185">Reference proteome</keyword>
<sequence>MPESRDRLIREEPLTPIFTRRSASGVWIEDNQEEERRVESIRTTPTGQIQYNRSPWEFNVNSRRRTTTRRSDENRNARNTQSLLPPWYQRRPLQDITALLD</sequence>
<protein>
    <submittedName>
        <fullName evidence="2">Uncharacterized protein</fullName>
    </submittedName>
</protein>
<feature type="non-terminal residue" evidence="2">
    <location>
        <position position="101"/>
    </location>
</feature>
<feature type="region of interest" description="Disordered" evidence="1">
    <location>
        <begin position="59"/>
        <end position="88"/>
    </location>
</feature>
<dbReference type="AlphaFoldDB" id="A0A7J6WE42"/>
<accession>A0A7J6WE42</accession>
<reference evidence="2 3" key="1">
    <citation type="submission" date="2020-06" db="EMBL/GenBank/DDBJ databases">
        <title>Transcriptomic and genomic resources for Thalictrum thalictroides and T. hernandezii: Facilitating candidate gene discovery in an emerging model plant lineage.</title>
        <authorList>
            <person name="Arias T."/>
            <person name="Riano-Pachon D.M."/>
            <person name="Di Stilio V.S."/>
        </authorList>
    </citation>
    <scope>NUCLEOTIDE SEQUENCE [LARGE SCALE GENOMIC DNA]</scope>
    <source>
        <strain evidence="3">cv. WT478/WT964</strain>
        <tissue evidence="2">Leaves</tissue>
    </source>
</reference>